<evidence type="ECO:0000313" key="6">
    <source>
        <dbReference type="Proteomes" id="UP000670527"/>
    </source>
</evidence>
<dbReference type="PANTHER" id="PTHR43976">
    <property type="entry name" value="SHORT CHAIN DEHYDROGENASE"/>
    <property type="match status" value="1"/>
</dbReference>
<dbReference type="InterPro" id="IPR020904">
    <property type="entry name" value="Sc_DH/Rdtase_CS"/>
</dbReference>
<dbReference type="PROSITE" id="PS00061">
    <property type="entry name" value="ADH_SHORT"/>
    <property type="match status" value="1"/>
</dbReference>
<dbReference type="RefSeq" id="WP_208308570.1">
    <property type="nucleotide sequence ID" value="NZ_JAGETX010000011.1"/>
</dbReference>
<evidence type="ECO:0000256" key="3">
    <source>
        <dbReference type="RuleBase" id="RU000363"/>
    </source>
</evidence>
<organism evidence="5 6">
    <name type="scientific">Hymenobacter defluvii</name>
    <dbReference type="NCBI Taxonomy" id="2054411"/>
    <lineage>
        <taxon>Bacteria</taxon>
        <taxon>Pseudomonadati</taxon>
        <taxon>Bacteroidota</taxon>
        <taxon>Cytophagia</taxon>
        <taxon>Cytophagales</taxon>
        <taxon>Hymenobacteraceae</taxon>
        <taxon>Hymenobacter</taxon>
    </lineage>
</organism>
<feature type="domain" description="Ketoreductase" evidence="4">
    <location>
        <begin position="9"/>
        <end position="191"/>
    </location>
</feature>
<keyword evidence="6" id="KW-1185">Reference proteome</keyword>
<dbReference type="Gene3D" id="3.40.50.720">
    <property type="entry name" value="NAD(P)-binding Rossmann-like Domain"/>
    <property type="match status" value="1"/>
</dbReference>
<dbReference type="SUPFAM" id="SSF51735">
    <property type="entry name" value="NAD(P)-binding Rossmann-fold domains"/>
    <property type="match status" value="1"/>
</dbReference>
<dbReference type="CDD" id="cd05374">
    <property type="entry name" value="17beta-HSD-like_SDR_c"/>
    <property type="match status" value="1"/>
</dbReference>
<accession>A0ABS3TF61</accession>
<dbReference type="InterPro" id="IPR002347">
    <property type="entry name" value="SDR_fam"/>
</dbReference>
<reference evidence="5 6" key="1">
    <citation type="submission" date="2021-03" db="EMBL/GenBank/DDBJ databases">
        <authorList>
            <person name="Kim M.K."/>
        </authorList>
    </citation>
    <scope>NUCLEOTIDE SEQUENCE [LARGE SCALE GENOMIC DNA]</scope>
    <source>
        <strain evidence="5 6">BT507</strain>
    </source>
</reference>
<name>A0ABS3TF61_9BACT</name>
<dbReference type="PRINTS" id="PR00080">
    <property type="entry name" value="SDRFAMILY"/>
</dbReference>
<dbReference type="InterPro" id="IPR036291">
    <property type="entry name" value="NAD(P)-bd_dom_sf"/>
</dbReference>
<gene>
    <name evidence="5" type="ORF">J4D97_16730</name>
</gene>
<dbReference type="InterPro" id="IPR057326">
    <property type="entry name" value="KR_dom"/>
</dbReference>
<evidence type="ECO:0000256" key="1">
    <source>
        <dbReference type="ARBA" id="ARBA00006484"/>
    </source>
</evidence>
<dbReference type="Proteomes" id="UP000670527">
    <property type="component" value="Unassembled WGS sequence"/>
</dbReference>
<evidence type="ECO:0000259" key="4">
    <source>
        <dbReference type="SMART" id="SM00822"/>
    </source>
</evidence>
<proteinExistence type="inferred from homology"/>
<comment type="caution">
    <text evidence="5">The sequence shown here is derived from an EMBL/GenBank/DDBJ whole genome shotgun (WGS) entry which is preliminary data.</text>
</comment>
<sequence length="289" mass="30991">MEHHVKAQQVWFITGASKGFGLELVKQLLQQGHQVAATSRDVAQLQAVVATDAASFLPLAVDLSTEASVRHAIAAAVQQFGRLDVVVNNAGYGQLGSLEEVSDVEARENFDVNVFGTLNVIRQAMPYLRQQQRGHLINFSSIAGIQGGFPGWGVYCATKFAVEGLSEALAAEVAPFGVKVTVVAPGYFRTNFLQSGSLKLASDQLVDYQLVRDNEAYHDQVRQANSQLGDPAKGAAALIQLAAAPNPPLHLLLGADAYDMAEAKIQHLEDEMAHWKDRSLATAAESADA</sequence>
<dbReference type="SMART" id="SM00822">
    <property type="entry name" value="PKS_KR"/>
    <property type="match status" value="1"/>
</dbReference>
<dbReference type="PRINTS" id="PR00081">
    <property type="entry name" value="GDHRDH"/>
</dbReference>
<dbReference type="InterPro" id="IPR051911">
    <property type="entry name" value="SDR_oxidoreductase"/>
</dbReference>
<evidence type="ECO:0000313" key="5">
    <source>
        <dbReference type="EMBL" id="MBO3272302.1"/>
    </source>
</evidence>
<protein>
    <submittedName>
        <fullName evidence="5">SDR family NAD(P)-dependent oxidoreductase</fullName>
    </submittedName>
</protein>
<evidence type="ECO:0000256" key="2">
    <source>
        <dbReference type="ARBA" id="ARBA00023002"/>
    </source>
</evidence>
<dbReference type="Pfam" id="PF00106">
    <property type="entry name" value="adh_short"/>
    <property type="match status" value="1"/>
</dbReference>
<dbReference type="EMBL" id="JAGETX010000011">
    <property type="protein sequence ID" value="MBO3272302.1"/>
    <property type="molecule type" value="Genomic_DNA"/>
</dbReference>
<dbReference type="PANTHER" id="PTHR43976:SF16">
    <property type="entry name" value="SHORT-CHAIN DEHYDROGENASE_REDUCTASE FAMILY PROTEIN"/>
    <property type="match status" value="1"/>
</dbReference>
<dbReference type="NCBIfam" id="NF004824">
    <property type="entry name" value="PRK06180.1"/>
    <property type="match status" value="1"/>
</dbReference>
<dbReference type="NCBIfam" id="NF006114">
    <property type="entry name" value="PRK08263.1"/>
    <property type="match status" value="1"/>
</dbReference>
<keyword evidence="2" id="KW-0560">Oxidoreductase</keyword>
<comment type="similarity">
    <text evidence="1 3">Belongs to the short-chain dehydrogenases/reductases (SDR) family.</text>
</comment>